<name>A0A9N8E3H5_9STRA</name>
<dbReference type="Gene3D" id="1.20.1070.10">
    <property type="entry name" value="Rhodopsin 7-helix transmembrane proteins"/>
    <property type="match status" value="1"/>
</dbReference>
<feature type="transmembrane region" description="Helical" evidence="6">
    <location>
        <begin position="49"/>
        <end position="71"/>
    </location>
</feature>
<evidence type="ECO:0000313" key="7">
    <source>
        <dbReference type="EMBL" id="CAB9513922.1"/>
    </source>
</evidence>
<keyword evidence="8" id="KW-1185">Reference proteome</keyword>
<gene>
    <name evidence="7" type="ORF">SEMRO_621_G176870.1</name>
</gene>
<feature type="transmembrane region" description="Helical" evidence="6">
    <location>
        <begin position="91"/>
        <end position="114"/>
    </location>
</feature>
<dbReference type="Proteomes" id="UP001153069">
    <property type="component" value="Unassembled WGS sequence"/>
</dbReference>
<protein>
    <recommendedName>
        <fullName evidence="9">G-protein coupled receptors family 2 profile 2 domain-containing protein</fullName>
    </recommendedName>
</protein>
<feature type="compositionally biased region" description="Acidic residues" evidence="5">
    <location>
        <begin position="515"/>
        <end position="534"/>
    </location>
</feature>
<dbReference type="SUPFAM" id="SSF81321">
    <property type="entry name" value="Family A G protein-coupled receptor-like"/>
    <property type="match status" value="1"/>
</dbReference>
<feature type="transmembrane region" description="Helical" evidence="6">
    <location>
        <begin position="185"/>
        <end position="213"/>
    </location>
</feature>
<keyword evidence="2 6" id="KW-0812">Transmembrane</keyword>
<feature type="transmembrane region" description="Helical" evidence="6">
    <location>
        <begin position="245"/>
        <end position="269"/>
    </location>
</feature>
<organism evidence="7 8">
    <name type="scientific">Seminavis robusta</name>
    <dbReference type="NCBI Taxonomy" id="568900"/>
    <lineage>
        <taxon>Eukaryota</taxon>
        <taxon>Sar</taxon>
        <taxon>Stramenopiles</taxon>
        <taxon>Ochrophyta</taxon>
        <taxon>Bacillariophyta</taxon>
        <taxon>Bacillariophyceae</taxon>
        <taxon>Bacillariophycidae</taxon>
        <taxon>Naviculales</taxon>
        <taxon>Naviculaceae</taxon>
        <taxon>Seminavis</taxon>
    </lineage>
</organism>
<keyword evidence="3 6" id="KW-1133">Transmembrane helix</keyword>
<dbReference type="PANTHER" id="PTHR23112">
    <property type="entry name" value="G PROTEIN-COUPLED RECEPTOR 157-RELATED"/>
    <property type="match status" value="1"/>
</dbReference>
<evidence type="ECO:0000256" key="3">
    <source>
        <dbReference type="ARBA" id="ARBA00022989"/>
    </source>
</evidence>
<dbReference type="GO" id="GO:0005886">
    <property type="term" value="C:plasma membrane"/>
    <property type="evidence" value="ECO:0007669"/>
    <property type="project" value="TreeGrafter"/>
</dbReference>
<evidence type="ECO:0000256" key="1">
    <source>
        <dbReference type="ARBA" id="ARBA00004141"/>
    </source>
</evidence>
<proteinExistence type="predicted"/>
<feature type="region of interest" description="Disordered" evidence="5">
    <location>
        <begin position="485"/>
        <end position="576"/>
    </location>
</feature>
<accession>A0A9N8E3H5</accession>
<evidence type="ECO:0000256" key="4">
    <source>
        <dbReference type="ARBA" id="ARBA00023136"/>
    </source>
</evidence>
<evidence type="ECO:0000256" key="5">
    <source>
        <dbReference type="SAM" id="MobiDB-lite"/>
    </source>
</evidence>
<keyword evidence="4 6" id="KW-0472">Membrane</keyword>
<evidence type="ECO:0000256" key="6">
    <source>
        <dbReference type="SAM" id="Phobius"/>
    </source>
</evidence>
<evidence type="ECO:0000256" key="2">
    <source>
        <dbReference type="ARBA" id="ARBA00022692"/>
    </source>
</evidence>
<sequence length="576" mass="63209">MSGYTLIQEQALAIVPKVMSSISIPCSIFIIHEVYCDYKTRGTTPVQRALVGMSTVDILASSAWFLSTWAVPRGSFAFATGNRTSCNFQGFLLQLAIGAPLYNCSLALFYLLMIKQRWTDDQLARIEWWVHAFILSFTIGTSILLLQIEQYNHIGAVCWVIGEPAGCGNSSYQGSDVPCERGNYAWAWGLALFYGPLWVCVIGCASAMVILYLEVRKTHTRSRSYSVAIGMQHNLSRSGSDSSRVAIQAILYCLSFVITWMPSTLWSIAHWFSWGHYGLDMAAASAEPLQGMWNMLIFLKARPKSVHKIKQILSTILPCIFSAPSDEYYDPYLSFSTGLRRGRFAHSRASSSRFGTVASANSNLSGNFSSGLMGNHSSGHFAIAEENKKQAHRNTASTEALDDLKEASVRDLDCDISGFGEDREEKLDSSRDCEAKDIIIPVDCMLQLATTMSDDESQDQCTEEVRQCSSLSDHHNECSVRAQDDAVAVSESSGDLTSEQVTTRSVDVESRNEEFPEAQDEDGSVFADETDDDALNERGLGGDALDREDPGGSEGRGYGAESVESECTKVGATLAP</sequence>
<dbReference type="PANTHER" id="PTHR23112:SF0">
    <property type="entry name" value="TRANSMEMBRANE PROTEIN 116"/>
    <property type="match status" value="1"/>
</dbReference>
<evidence type="ECO:0000313" key="8">
    <source>
        <dbReference type="Proteomes" id="UP001153069"/>
    </source>
</evidence>
<comment type="caution">
    <text evidence="7">The sequence shown here is derived from an EMBL/GenBank/DDBJ whole genome shotgun (WGS) entry which is preliminary data.</text>
</comment>
<dbReference type="GO" id="GO:0004930">
    <property type="term" value="F:G protein-coupled receptor activity"/>
    <property type="evidence" value="ECO:0007669"/>
    <property type="project" value="TreeGrafter"/>
</dbReference>
<dbReference type="AlphaFoldDB" id="A0A9N8E3H5"/>
<evidence type="ECO:0008006" key="9">
    <source>
        <dbReference type="Google" id="ProtNLM"/>
    </source>
</evidence>
<dbReference type="EMBL" id="CAICTM010000620">
    <property type="protein sequence ID" value="CAB9513922.1"/>
    <property type="molecule type" value="Genomic_DNA"/>
</dbReference>
<dbReference type="GO" id="GO:0007189">
    <property type="term" value="P:adenylate cyclase-activating G protein-coupled receptor signaling pathway"/>
    <property type="evidence" value="ECO:0007669"/>
    <property type="project" value="TreeGrafter"/>
</dbReference>
<dbReference type="OrthoDB" id="44335at2759"/>
<comment type="subcellular location">
    <subcellularLocation>
        <location evidence="1">Membrane</location>
        <topology evidence="1">Multi-pass membrane protein</topology>
    </subcellularLocation>
</comment>
<feature type="compositionally biased region" description="Polar residues" evidence="5">
    <location>
        <begin position="490"/>
        <end position="505"/>
    </location>
</feature>
<reference evidence="7" key="1">
    <citation type="submission" date="2020-06" db="EMBL/GenBank/DDBJ databases">
        <authorList>
            <consortium name="Plant Systems Biology data submission"/>
        </authorList>
    </citation>
    <scope>NUCLEOTIDE SEQUENCE</scope>
    <source>
        <strain evidence="7">D6</strain>
    </source>
</reference>
<feature type="transmembrane region" description="Helical" evidence="6">
    <location>
        <begin position="126"/>
        <end position="146"/>
    </location>
</feature>